<organism evidence="2 3">
    <name type="scientific">Aspergillus mulundensis</name>
    <dbReference type="NCBI Taxonomy" id="1810919"/>
    <lineage>
        <taxon>Eukaryota</taxon>
        <taxon>Fungi</taxon>
        <taxon>Dikarya</taxon>
        <taxon>Ascomycota</taxon>
        <taxon>Pezizomycotina</taxon>
        <taxon>Eurotiomycetes</taxon>
        <taxon>Eurotiomycetidae</taxon>
        <taxon>Eurotiales</taxon>
        <taxon>Aspergillaceae</taxon>
        <taxon>Aspergillus</taxon>
        <taxon>Aspergillus subgen. Nidulantes</taxon>
    </lineage>
</organism>
<evidence type="ECO:0000256" key="1">
    <source>
        <dbReference type="SAM" id="MobiDB-lite"/>
    </source>
</evidence>
<feature type="region of interest" description="Disordered" evidence="1">
    <location>
        <begin position="1"/>
        <end position="46"/>
    </location>
</feature>
<protein>
    <submittedName>
        <fullName evidence="2">Uncharacterized protein</fullName>
    </submittedName>
</protein>
<dbReference type="GeneID" id="38114742"/>
<dbReference type="EMBL" id="PVWQ01000004">
    <property type="protein sequence ID" value="RDW84046.1"/>
    <property type="molecule type" value="Genomic_DNA"/>
</dbReference>
<feature type="compositionally biased region" description="Low complexity" evidence="1">
    <location>
        <begin position="33"/>
        <end position="46"/>
    </location>
</feature>
<evidence type="ECO:0000313" key="3">
    <source>
        <dbReference type="Proteomes" id="UP000256690"/>
    </source>
</evidence>
<proteinExistence type="predicted"/>
<evidence type="ECO:0000313" key="2">
    <source>
        <dbReference type="EMBL" id="RDW84046.1"/>
    </source>
</evidence>
<dbReference type="AlphaFoldDB" id="A0A3D8SCJ9"/>
<name>A0A3D8SCJ9_9EURO</name>
<dbReference type="Proteomes" id="UP000256690">
    <property type="component" value="Unassembled WGS sequence"/>
</dbReference>
<dbReference type="RefSeq" id="XP_026605384.1">
    <property type="nucleotide sequence ID" value="XM_026746388.1"/>
</dbReference>
<gene>
    <name evidence="2" type="ORF">DSM5745_04372</name>
</gene>
<sequence length="151" mass="16953">MASPQPLAIPQDKKRQTRSLRGMNPVRGELISGDKNGSNTSSSSPYSVELDLLSRVDVKNGANYKLHPVLSHVMKLRDQTTWANGGKTTLYTHGGPRINNTPPDDGVSHRYGRPGNPGSVLAQRISKQQHNYRRISVYNTSLQYRFKYLQY</sequence>
<comment type="caution">
    <text evidence="2">The sequence shown here is derived from an EMBL/GenBank/DDBJ whole genome shotgun (WGS) entry which is preliminary data.</text>
</comment>
<accession>A0A3D8SCJ9</accession>
<reference evidence="2 3" key="1">
    <citation type="journal article" date="2018" name="IMA Fungus">
        <title>IMA Genome-F 9: Draft genome sequence of Annulohypoxylon stygium, Aspergillus mulundensis, Berkeleyomyces basicola (syn. Thielaviopsis basicola), Ceratocystis smalleyi, two Cercospora beticola strains, Coleophoma cylindrospora, Fusarium fracticaudum, Phialophora cf. hyalina, and Morchella septimelata.</title>
        <authorList>
            <person name="Wingfield B.D."/>
            <person name="Bills G.F."/>
            <person name="Dong Y."/>
            <person name="Huang W."/>
            <person name="Nel W.J."/>
            <person name="Swalarsk-Parry B.S."/>
            <person name="Vaghefi N."/>
            <person name="Wilken P.M."/>
            <person name="An Z."/>
            <person name="de Beer Z.W."/>
            <person name="De Vos L."/>
            <person name="Chen L."/>
            <person name="Duong T.A."/>
            <person name="Gao Y."/>
            <person name="Hammerbacher A."/>
            <person name="Kikkert J.R."/>
            <person name="Li Y."/>
            <person name="Li H."/>
            <person name="Li K."/>
            <person name="Li Q."/>
            <person name="Liu X."/>
            <person name="Ma X."/>
            <person name="Naidoo K."/>
            <person name="Pethybridge S.J."/>
            <person name="Sun J."/>
            <person name="Steenkamp E.T."/>
            <person name="van der Nest M.A."/>
            <person name="van Wyk S."/>
            <person name="Wingfield M.J."/>
            <person name="Xiong C."/>
            <person name="Yue Q."/>
            <person name="Zhang X."/>
        </authorList>
    </citation>
    <scope>NUCLEOTIDE SEQUENCE [LARGE SCALE GENOMIC DNA]</scope>
    <source>
        <strain evidence="2 3">DSM 5745</strain>
    </source>
</reference>
<keyword evidence="3" id="KW-1185">Reference proteome</keyword>